<dbReference type="GeneID" id="85329846"/>
<evidence type="ECO:0000256" key="6">
    <source>
        <dbReference type="ARBA" id="ARBA00022777"/>
    </source>
</evidence>
<dbReference type="PANTHER" id="PTHR48012">
    <property type="entry name" value="STERILE20-LIKE KINASE, ISOFORM B-RELATED"/>
    <property type="match status" value="1"/>
</dbReference>
<evidence type="ECO:0000256" key="4">
    <source>
        <dbReference type="ARBA" id="ARBA00022679"/>
    </source>
</evidence>
<keyword evidence="3" id="KW-0723">Serine/threonine-protein kinase</keyword>
<dbReference type="PROSITE" id="PS50011">
    <property type="entry name" value="PROTEIN_KINASE_DOM"/>
    <property type="match status" value="1"/>
</dbReference>
<feature type="domain" description="Protein kinase" evidence="12">
    <location>
        <begin position="43"/>
        <end position="309"/>
    </location>
</feature>
<protein>
    <recommendedName>
        <fullName evidence="2">non-specific serine/threonine protein kinase</fullName>
        <ecNumber evidence="2">2.7.11.1</ecNumber>
    </recommendedName>
</protein>
<keyword evidence="6 13" id="KW-0418">Kinase</keyword>
<dbReference type="AlphaFoldDB" id="A0AA40E5T3"/>
<dbReference type="InterPro" id="IPR011009">
    <property type="entry name" value="Kinase-like_dom_sf"/>
</dbReference>
<reference evidence="13" key="1">
    <citation type="submission" date="2023-06" db="EMBL/GenBank/DDBJ databases">
        <title>Genome-scale phylogeny and comparative genomics of the fungal order Sordariales.</title>
        <authorList>
            <consortium name="Lawrence Berkeley National Laboratory"/>
            <person name="Hensen N."/>
            <person name="Bonometti L."/>
            <person name="Westerberg I."/>
            <person name="Brannstrom I.O."/>
            <person name="Guillou S."/>
            <person name="Cros-Aarteil S."/>
            <person name="Calhoun S."/>
            <person name="Haridas S."/>
            <person name="Kuo A."/>
            <person name="Mondo S."/>
            <person name="Pangilinan J."/>
            <person name="Riley R."/>
            <person name="LaButti K."/>
            <person name="Andreopoulos B."/>
            <person name="Lipzen A."/>
            <person name="Chen C."/>
            <person name="Yanf M."/>
            <person name="Daum C."/>
            <person name="Ng V."/>
            <person name="Clum A."/>
            <person name="Steindorff A."/>
            <person name="Ohm R."/>
            <person name="Martin F."/>
            <person name="Silar P."/>
            <person name="Natvig D."/>
            <person name="Lalanne C."/>
            <person name="Gautier V."/>
            <person name="Ament-velasquez S.L."/>
            <person name="Kruys A."/>
            <person name="Hutchinson M.I."/>
            <person name="Powell A.J."/>
            <person name="Barry K."/>
            <person name="Miller A.N."/>
            <person name="Grigoriev I.V."/>
            <person name="Debuchy R."/>
            <person name="Gladieux P."/>
            <person name="Thoren M.H."/>
            <person name="Johannesson H."/>
        </authorList>
    </citation>
    <scope>NUCLEOTIDE SEQUENCE</scope>
    <source>
        <strain evidence="13">SMH2392-1A</strain>
    </source>
</reference>
<dbReference type="GO" id="GO:0005737">
    <property type="term" value="C:cytoplasm"/>
    <property type="evidence" value="ECO:0007669"/>
    <property type="project" value="TreeGrafter"/>
</dbReference>
<evidence type="ECO:0000256" key="5">
    <source>
        <dbReference type="ARBA" id="ARBA00022741"/>
    </source>
</evidence>
<dbReference type="SUPFAM" id="SSF56112">
    <property type="entry name" value="Protein kinase-like (PK-like)"/>
    <property type="match status" value="1"/>
</dbReference>
<dbReference type="InterPro" id="IPR017441">
    <property type="entry name" value="Protein_kinase_ATP_BS"/>
</dbReference>
<dbReference type="InterPro" id="IPR000719">
    <property type="entry name" value="Prot_kinase_dom"/>
</dbReference>
<feature type="region of interest" description="Disordered" evidence="11">
    <location>
        <begin position="376"/>
        <end position="407"/>
    </location>
</feature>
<keyword evidence="4" id="KW-0808">Transferase</keyword>
<evidence type="ECO:0000256" key="9">
    <source>
        <dbReference type="ARBA" id="ARBA00048679"/>
    </source>
</evidence>
<dbReference type="EMBL" id="JAUIRO010000003">
    <property type="protein sequence ID" value="KAK0723528.1"/>
    <property type="molecule type" value="Genomic_DNA"/>
</dbReference>
<dbReference type="PANTHER" id="PTHR48012:SF10">
    <property type="entry name" value="FI20177P1"/>
    <property type="match status" value="1"/>
</dbReference>
<evidence type="ECO:0000259" key="12">
    <source>
        <dbReference type="PROSITE" id="PS50011"/>
    </source>
</evidence>
<keyword evidence="7 10" id="KW-0067">ATP-binding</keyword>
<comment type="catalytic activity">
    <reaction evidence="9">
        <text>L-seryl-[protein] + ATP = O-phospho-L-seryl-[protein] + ADP + H(+)</text>
        <dbReference type="Rhea" id="RHEA:17989"/>
        <dbReference type="Rhea" id="RHEA-COMP:9863"/>
        <dbReference type="Rhea" id="RHEA-COMP:11604"/>
        <dbReference type="ChEBI" id="CHEBI:15378"/>
        <dbReference type="ChEBI" id="CHEBI:29999"/>
        <dbReference type="ChEBI" id="CHEBI:30616"/>
        <dbReference type="ChEBI" id="CHEBI:83421"/>
        <dbReference type="ChEBI" id="CHEBI:456216"/>
        <dbReference type="EC" id="2.7.11.1"/>
    </reaction>
</comment>
<name>A0AA40E5T3_9PEZI</name>
<keyword evidence="5 10" id="KW-0547">Nucleotide-binding</keyword>
<evidence type="ECO:0000256" key="7">
    <source>
        <dbReference type="ARBA" id="ARBA00022840"/>
    </source>
</evidence>
<evidence type="ECO:0000256" key="11">
    <source>
        <dbReference type="SAM" id="MobiDB-lite"/>
    </source>
</evidence>
<organism evidence="13 14">
    <name type="scientific">Lasiosphaeria miniovina</name>
    <dbReference type="NCBI Taxonomy" id="1954250"/>
    <lineage>
        <taxon>Eukaryota</taxon>
        <taxon>Fungi</taxon>
        <taxon>Dikarya</taxon>
        <taxon>Ascomycota</taxon>
        <taxon>Pezizomycotina</taxon>
        <taxon>Sordariomycetes</taxon>
        <taxon>Sordariomycetidae</taxon>
        <taxon>Sordariales</taxon>
        <taxon>Lasiosphaeriaceae</taxon>
        <taxon>Lasiosphaeria</taxon>
    </lineage>
</organism>
<dbReference type="GO" id="GO:0005524">
    <property type="term" value="F:ATP binding"/>
    <property type="evidence" value="ECO:0007669"/>
    <property type="project" value="UniProtKB-UniRule"/>
</dbReference>
<evidence type="ECO:0000256" key="10">
    <source>
        <dbReference type="PROSITE-ProRule" id="PRU10141"/>
    </source>
</evidence>
<evidence type="ECO:0000313" key="13">
    <source>
        <dbReference type="EMBL" id="KAK0723528.1"/>
    </source>
</evidence>
<feature type="compositionally biased region" description="Pro residues" evidence="11">
    <location>
        <begin position="439"/>
        <end position="458"/>
    </location>
</feature>
<gene>
    <name evidence="13" type="ORF">B0T26DRAFT_773563</name>
</gene>
<dbReference type="PROSITE" id="PS00108">
    <property type="entry name" value="PROTEIN_KINASE_ST"/>
    <property type="match status" value="1"/>
</dbReference>
<sequence>MDLADFQIMRHSATKLRAIDDANEMQAAVARECGEARVAPPPYRLTELIGKGSFGRVYKARGRHGSQAVAVKIMSIEEGDWAAPGECDTFAEVLKEVNTLRLLHDSGARNINPIVDALLIGQSIWVVTEYCAGGSVATLMRPMGRLREAWIVPILREVADAVYWVHSQGVMHRDLKCANVLVAEDGRVQLCDFGVAGVVKSRFDKRSTVTGTLQWMAPELFDSKVSYGSEVDIWAFGSMAYEAATGLPPNAASIFDVTLEKFGDYLRTCCPRLEGDQYSAELKDLIEFCMVPSPASRPRIEQVQKHPYIFGSAQQHPTHGLRQLVQEYRDWEREGGDRRSLFSAGGAQRPRSTRSCSLDAAWDYGSMDEADQLSFPDASAVASSDSEHQPLPKQRRRHRRPQNTNVPARAVTVPLEKTFDPDTLSNYKDIARQFYGKPGPAPPRIIYPPTPPPPPPPHLQRTPSFVRACASAHPAAEDILRAAAGRQLPRHTTPTPRPRLRPSSTASSRIPRIVVGPTATGSHNRHRTDSSTDSASPSNNNSNRIQMPALPPPPAADVLLASASRDVVSHEITRLLWALREHLSCAGDAAAGLPVRRATAKSTDD</sequence>
<dbReference type="EC" id="2.7.11.1" evidence="2"/>
<feature type="binding site" evidence="10">
    <location>
        <position position="72"/>
    </location>
    <ligand>
        <name>ATP</name>
        <dbReference type="ChEBI" id="CHEBI:30616"/>
    </ligand>
</feature>
<accession>A0AA40E5T3</accession>
<keyword evidence="14" id="KW-1185">Reference proteome</keyword>
<feature type="region of interest" description="Disordered" evidence="11">
    <location>
        <begin position="437"/>
        <end position="462"/>
    </location>
</feature>
<evidence type="ECO:0000313" key="14">
    <source>
        <dbReference type="Proteomes" id="UP001172101"/>
    </source>
</evidence>
<dbReference type="Gene3D" id="1.10.510.10">
    <property type="entry name" value="Transferase(Phosphotransferase) domain 1"/>
    <property type="match status" value="1"/>
</dbReference>
<dbReference type="RefSeq" id="XP_060299452.1">
    <property type="nucleotide sequence ID" value="XM_060446576.1"/>
</dbReference>
<comment type="caution">
    <text evidence="13">The sequence shown here is derived from an EMBL/GenBank/DDBJ whole genome shotgun (WGS) entry which is preliminary data.</text>
</comment>
<dbReference type="SMART" id="SM00220">
    <property type="entry name" value="S_TKc"/>
    <property type="match status" value="1"/>
</dbReference>
<feature type="compositionally biased region" description="Polar residues" evidence="11">
    <location>
        <begin position="531"/>
        <end position="545"/>
    </location>
</feature>
<dbReference type="Pfam" id="PF00069">
    <property type="entry name" value="Pkinase"/>
    <property type="match status" value="1"/>
</dbReference>
<evidence type="ECO:0000256" key="1">
    <source>
        <dbReference type="ARBA" id="ARBA00008874"/>
    </source>
</evidence>
<evidence type="ECO:0000256" key="3">
    <source>
        <dbReference type="ARBA" id="ARBA00022527"/>
    </source>
</evidence>
<evidence type="ECO:0000256" key="8">
    <source>
        <dbReference type="ARBA" id="ARBA00047899"/>
    </source>
</evidence>
<dbReference type="InterPro" id="IPR050629">
    <property type="entry name" value="STE20/SPS1-PAK"/>
</dbReference>
<feature type="region of interest" description="Disordered" evidence="11">
    <location>
        <begin position="484"/>
        <end position="553"/>
    </location>
</feature>
<comment type="catalytic activity">
    <reaction evidence="8">
        <text>L-threonyl-[protein] + ATP = O-phospho-L-threonyl-[protein] + ADP + H(+)</text>
        <dbReference type="Rhea" id="RHEA:46608"/>
        <dbReference type="Rhea" id="RHEA-COMP:11060"/>
        <dbReference type="Rhea" id="RHEA-COMP:11605"/>
        <dbReference type="ChEBI" id="CHEBI:15378"/>
        <dbReference type="ChEBI" id="CHEBI:30013"/>
        <dbReference type="ChEBI" id="CHEBI:30616"/>
        <dbReference type="ChEBI" id="CHEBI:61977"/>
        <dbReference type="ChEBI" id="CHEBI:456216"/>
        <dbReference type="EC" id="2.7.11.1"/>
    </reaction>
</comment>
<dbReference type="GO" id="GO:0004674">
    <property type="term" value="F:protein serine/threonine kinase activity"/>
    <property type="evidence" value="ECO:0007669"/>
    <property type="project" value="UniProtKB-KW"/>
</dbReference>
<proteinExistence type="inferred from homology"/>
<comment type="similarity">
    <text evidence="1">Belongs to the protein kinase superfamily. STE Ser/Thr protein kinase family. STE20 subfamily.</text>
</comment>
<dbReference type="Proteomes" id="UP001172101">
    <property type="component" value="Unassembled WGS sequence"/>
</dbReference>
<dbReference type="PROSITE" id="PS00107">
    <property type="entry name" value="PROTEIN_KINASE_ATP"/>
    <property type="match status" value="1"/>
</dbReference>
<dbReference type="InterPro" id="IPR008271">
    <property type="entry name" value="Ser/Thr_kinase_AS"/>
</dbReference>
<evidence type="ECO:0000256" key="2">
    <source>
        <dbReference type="ARBA" id="ARBA00012513"/>
    </source>
</evidence>